<gene>
    <name evidence="1" type="ORF">CEXT_634651</name>
</gene>
<reference evidence="1 2" key="1">
    <citation type="submission" date="2021-06" db="EMBL/GenBank/DDBJ databases">
        <title>Caerostris extrusa draft genome.</title>
        <authorList>
            <person name="Kono N."/>
            <person name="Arakawa K."/>
        </authorList>
    </citation>
    <scope>NUCLEOTIDE SEQUENCE [LARGE SCALE GENOMIC DNA]</scope>
</reference>
<comment type="caution">
    <text evidence="1">The sequence shown here is derived from an EMBL/GenBank/DDBJ whole genome shotgun (WGS) entry which is preliminary data.</text>
</comment>
<dbReference type="EMBL" id="BPLR01008411">
    <property type="protein sequence ID" value="GIY24457.1"/>
    <property type="molecule type" value="Genomic_DNA"/>
</dbReference>
<name>A0AAV4RSS9_CAEEX</name>
<organism evidence="1 2">
    <name type="scientific">Caerostris extrusa</name>
    <name type="common">Bark spider</name>
    <name type="synonym">Caerostris bankana</name>
    <dbReference type="NCBI Taxonomy" id="172846"/>
    <lineage>
        <taxon>Eukaryota</taxon>
        <taxon>Metazoa</taxon>
        <taxon>Ecdysozoa</taxon>
        <taxon>Arthropoda</taxon>
        <taxon>Chelicerata</taxon>
        <taxon>Arachnida</taxon>
        <taxon>Araneae</taxon>
        <taxon>Araneomorphae</taxon>
        <taxon>Entelegynae</taxon>
        <taxon>Araneoidea</taxon>
        <taxon>Araneidae</taxon>
        <taxon>Caerostris</taxon>
    </lineage>
</organism>
<accession>A0AAV4RSS9</accession>
<protein>
    <submittedName>
        <fullName evidence="1">Uncharacterized protein</fullName>
    </submittedName>
</protein>
<proteinExistence type="predicted"/>
<evidence type="ECO:0000313" key="2">
    <source>
        <dbReference type="Proteomes" id="UP001054945"/>
    </source>
</evidence>
<dbReference type="Proteomes" id="UP001054945">
    <property type="component" value="Unassembled WGS sequence"/>
</dbReference>
<evidence type="ECO:0000313" key="1">
    <source>
        <dbReference type="EMBL" id="GIY24457.1"/>
    </source>
</evidence>
<keyword evidence="2" id="KW-1185">Reference proteome</keyword>
<dbReference type="AlphaFoldDB" id="A0AAV4RSS9"/>
<sequence length="110" mass="12589">MGEANDLISVGGVLCWHCIEIREILWELLSSAVELPDFCHTTNNMDCSSMRDTYGSRVLTCVHANKSELIYVQAKIIAICAIVQLHWKDSKHAIFEFFSLRNVVYNPERE</sequence>